<dbReference type="InterPro" id="IPR003593">
    <property type="entry name" value="AAA+_ATPase"/>
</dbReference>
<dbReference type="PROSITE" id="PS00211">
    <property type="entry name" value="ABC_TRANSPORTER_1"/>
    <property type="match status" value="1"/>
</dbReference>
<evidence type="ECO:0000256" key="2">
    <source>
        <dbReference type="ARBA" id="ARBA00022448"/>
    </source>
</evidence>
<accession>A0A8J2ZJH4</accession>
<dbReference type="SUPFAM" id="SSF52540">
    <property type="entry name" value="P-loop containing nucleoside triphosphate hydrolases"/>
    <property type="match status" value="2"/>
</dbReference>
<evidence type="ECO:0000256" key="4">
    <source>
        <dbReference type="ARBA" id="ARBA00022597"/>
    </source>
</evidence>
<dbReference type="RefSeq" id="WP_188790055.1">
    <property type="nucleotide sequence ID" value="NZ_BMJV01000003.1"/>
</dbReference>
<dbReference type="GO" id="GO:0005524">
    <property type="term" value="F:ATP binding"/>
    <property type="evidence" value="ECO:0007669"/>
    <property type="project" value="UniProtKB-KW"/>
</dbReference>
<dbReference type="FunFam" id="3.40.50.300:FF:000127">
    <property type="entry name" value="Ribose import ATP-binding protein RbsA"/>
    <property type="match status" value="1"/>
</dbReference>
<dbReference type="Pfam" id="PF00005">
    <property type="entry name" value="ABC_tran"/>
    <property type="match status" value="2"/>
</dbReference>
<dbReference type="InterPro" id="IPR003439">
    <property type="entry name" value="ABC_transporter-like_ATP-bd"/>
</dbReference>
<dbReference type="InterPro" id="IPR050107">
    <property type="entry name" value="ABC_carbohydrate_import_ATPase"/>
</dbReference>
<dbReference type="CDD" id="cd03216">
    <property type="entry name" value="ABC_Carb_Monos_I"/>
    <property type="match status" value="1"/>
</dbReference>
<dbReference type="Gene3D" id="3.40.50.300">
    <property type="entry name" value="P-loop containing nucleotide triphosphate hydrolases"/>
    <property type="match status" value="2"/>
</dbReference>
<feature type="domain" description="ABC transporter" evidence="10">
    <location>
        <begin position="13"/>
        <end position="249"/>
    </location>
</feature>
<keyword evidence="2" id="KW-0813">Transport</keyword>
<keyword evidence="12" id="KW-1185">Reference proteome</keyword>
<evidence type="ECO:0000256" key="3">
    <source>
        <dbReference type="ARBA" id="ARBA00022475"/>
    </source>
</evidence>
<evidence type="ECO:0000256" key="8">
    <source>
        <dbReference type="ARBA" id="ARBA00022967"/>
    </source>
</evidence>
<evidence type="ECO:0000256" key="7">
    <source>
        <dbReference type="ARBA" id="ARBA00022840"/>
    </source>
</evidence>
<keyword evidence="3" id="KW-1003">Cell membrane</keyword>
<keyword evidence="9" id="KW-0472">Membrane</keyword>
<evidence type="ECO:0000313" key="12">
    <source>
        <dbReference type="Proteomes" id="UP000617145"/>
    </source>
</evidence>
<dbReference type="InterPro" id="IPR027417">
    <property type="entry name" value="P-loop_NTPase"/>
</dbReference>
<comment type="caution">
    <text evidence="11">The sequence shown here is derived from an EMBL/GenBank/DDBJ whole genome shotgun (WGS) entry which is preliminary data.</text>
</comment>
<proteinExistence type="predicted"/>
<reference evidence="11" key="2">
    <citation type="submission" date="2020-09" db="EMBL/GenBank/DDBJ databases">
        <authorList>
            <person name="Sun Q."/>
            <person name="Zhou Y."/>
        </authorList>
    </citation>
    <scope>NUCLEOTIDE SEQUENCE</scope>
    <source>
        <strain evidence="11">CGMCC 1.15762</strain>
    </source>
</reference>
<dbReference type="PANTHER" id="PTHR43790">
    <property type="entry name" value="CARBOHYDRATE TRANSPORT ATP-BINDING PROTEIN MG119-RELATED"/>
    <property type="match status" value="1"/>
</dbReference>
<dbReference type="InterPro" id="IPR017871">
    <property type="entry name" value="ABC_transporter-like_CS"/>
</dbReference>
<sequence length="525" mass="56440">MSAHPAASHPIGLSIRGGTKVYPGTVALKEVDFDLHMGAVNVLVGENGAGKSTMMKVIAGVEQLTSGRIEMEGREVHLTSTDEAEKHGIGMIFQELNLFPNLSVADNIFMAHEKTRGGIDIDAAEQRRLTAELMRRLEHDIDPDTLVGDLKVGQQQIVEIAKSLARDARILILDEPTSALSAAEVEILFRVIDELKAEGVGIVYISHRMEELIRVGDYITVLRDGAITGARSMEGVDIAWIVRAMIGDSSKEFPKEIDHPYGGQVLKVTDMRMADGAGGFVVNGVSFSLRQGEILGIYGLMGAGRTELVEAIMGRHSHAAGLVEVDGKPMGRASVADRIAHGLALIPEDRKHDGLVQDLSIRENMTLSSLGDVTRGGVHMDLGKERSRVKDFVKRMVIKIASPENPVSSLSGGNQQKVVISKALMTNPKVLLMDEPSRGIDIGAKAEVFRVMRQLAAEGLGIVFVTSDLEEVLGLSDRILVMSNGRITGEFTRDTATDTALVTASSVGHAPDLHGSESASQKEPA</sequence>
<evidence type="ECO:0000256" key="5">
    <source>
        <dbReference type="ARBA" id="ARBA00022737"/>
    </source>
</evidence>
<gene>
    <name evidence="11" type="ORF">GCM10011415_19770</name>
</gene>
<evidence type="ECO:0000256" key="1">
    <source>
        <dbReference type="ARBA" id="ARBA00004202"/>
    </source>
</evidence>
<feature type="domain" description="ABC transporter" evidence="10">
    <location>
        <begin position="266"/>
        <end position="509"/>
    </location>
</feature>
<dbReference type="PANTHER" id="PTHR43790:SF3">
    <property type="entry name" value="D-ALLOSE IMPORT ATP-BINDING PROTEIN ALSA-RELATED"/>
    <property type="match status" value="1"/>
</dbReference>
<evidence type="ECO:0000256" key="9">
    <source>
        <dbReference type="ARBA" id="ARBA00023136"/>
    </source>
</evidence>
<keyword evidence="6" id="KW-0547">Nucleotide-binding</keyword>
<dbReference type="GO" id="GO:0005886">
    <property type="term" value="C:plasma membrane"/>
    <property type="evidence" value="ECO:0007669"/>
    <property type="project" value="UniProtKB-SubCell"/>
</dbReference>
<keyword evidence="5" id="KW-0677">Repeat</keyword>
<organism evidence="11 12">
    <name type="scientific">Salipiger pallidus</name>
    <dbReference type="NCBI Taxonomy" id="1775170"/>
    <lineage>
        <taxon>Bacteria</taxon>
        <taxon>Pseudomonadati</taxon>
        <taxon>Pseudomonadota</taxon>
        <taxon>Alphaproteobacteria</taxon>
        <taxon>Rhodobacterales</taxon>
        <taxon>Roseobacteraceae</taxon>
        <taxon>Salipiger</taxon>
    </lineage>
</organism>
<dbReference type="SMART" id="SM00382">
    <property type="entry name" value="AAA"/>
    <property type="match status" value="2"/>
</dbReference>
<dbReference type="PROSITE" id="PS50893">
    <property type="entry name" value="ABC_TRANSPORTER_2"/>
    <property type="match status" value="2"/>
</dbReference>
<keyword evidence="7 11" id="KW-0067">ATP-binding</keyword>
<keyword evidence="8" id="KW-1278">Translocase</keyword>
<dbReference type="AlphaFoldDB" id="A0A8J2ZJH4"/>
<keyword evidence="4" id="KW-0762">Sugar transport</keyword>
<dbReference type="CDD" id="cd03215">
    <property type="entry name" value="ABC_Carb_Monos_II"/>
    <property type="match status" value="1"/>
</dbReference>
<evidence type="ECO:0000259" key="10">
    <source>
        <dbReference type="PROSITE" id="PS50893"/>
    </source>
</evidence>
<dbReference type="EMBL" id="BMJV01000003">
    <property type="protein sequence ID" value="GGG71866.1"/>
    <property type="molecule type" value="Genomic_DNA"/>
</dbReference>
<protein>
    <submittedName>
        <fullName evidence="11">Sugar ABC transporter ATP-binding protein</fullName>
    </submittedName>
</protein>
<dbReference type="Proteomes" id="UP000617145">
    <property type="component" value="Unassembled WGS sequence"/>
</dbReference>
<dbReference type="GO" id="GO:0016887">
    <property type="term" value="F:ATP hydrolysis activity"/>
    <property type="evidence" value="ECO:0007669"/>
    <property type="project" value="InterPro"/>
</dbReference>
<name>A0A8J2ZJH4_9RHOB</name>
<reference evidence="11" key="1">
    <citation type="journal article" date="2014" name="Int. J. Syst. Evol. Microbiol.">
        <title>Complete genome sequence of Corynebacterium casei LMG S-19264T (=DSM 44701T), isolated from a smear-ripened cheese.</title>
        <authorList>
            <consortium name="US DOE Joint Genome Institute (JGI-PGF)"/>
            <person name="Walter F."/>
            <person name="Albersmeier A."/>
            <person name="Kalinowski J."/>
            <person name="Ruckert C."/>
        </authorList>
    </citation>
    <scope>NUCLEOTIDE SEQUENCE</scope>
    <source>
        <strain evidence="11">CGMCC 1.15762</strain>
    </source>
</reference>
<comment type="subcellular location">
    <subcellularLocation>
        <location evidence="1">Cell membrane</location>
        <topology evidence="1">Peripheral membrane protein</topology>
    </subcellularLocation>
</comment>
<evidence type="ECO:0000256" key="6">
    <source>
        <dbReference type="ARBA" id="ARBA00022741"/>
    </source>
</evidence>
<evidence type="ECO:0000313" key="11">
    <source>
        <dbReference type="EMBL" id="GGG71866.1"/>
    </source>
</evidence>